<dbReference type="EMBL" id="OW152819">
    <property type="protein sequence ID" value="CAH2074379.1"/>
    <property type="molecule type" value="Genomic_DNA"/>
</dbReference>
<reference evidence="1" key="1">
    <citation type="submission" date="2022-03" db="EMBL/GenBank/DDBJ databases">
        <authorList>
            <person name="Martin H S."/>
        </authorList>
    </citation>
    <scope>NUCLEOTIDE SEQUENCE</scope>
</reference>
<organism evidence="1 2">
    <name type="scientific">Iphiclides podalirius</name>
    <name type="common">scarce swallowtail</name>
    <dbReference type="NCBI Taxonomy" id="110791"/>
    <lineage>
        <taxon>Eukaryota</taxon>
        <taxon>Metazoa</taxon>
        <taxon>Ecdysozoa</taxon>
        <taxon>Arthropoda</taxon>
        <taxon>Hexapoda</taxon>
        <taxon>Insecta</taxon>
        <taxon>Pterygota</taxon>
        <taxon>Neoptera</taxon>
        <taxon>Endopterygota</taxon>
        <taxon>Lepidoptera</taxon>
        <taxon>Glossata</taxon>
        <taxon>Ditrysia</taxon>
        <taxon>Papilionoidea</taxon>
        <taxon>Papilionidae</taxon>
        <taxon>Papilioninae</taxon>
        <taxon>Iphiclides</taxon>
    </lineage>
</organism>
<dbReference type="Proteomes" id="UP000837857">
    <property type="component" value="Chromosome 7"/>
</dbReference>
<protein>
    <submittedName>
        <fullName evidence="1">Uncharacterized protein</fullName>
    </submittedName>
</protein>
<feature type="non-terminal residue" evidence="1">
    <location>
        <position position="1"/>
    </location>
</feature>
<gene>
    <name evidence="1" type="ORF">IPOD504_LOCUS16049</name>
</gene>
<sequence length="164" mass="18191">MSNSKISPPFGSFAAVASVSPRRHLQSGVRWRVHDYDVWSGGPGRSRYRGEINAYDYAAAPQVAYNIFQPRTDGPLTTGRGVPGLISGHSFDDFSGPFISTISTGNRGRAPDNYWRVNIPWRDMQIFTRPLFAFLSPAQLSLRGKIEGFRQEEIVAAEGRELSA</sequence>
<name>A0ABN8J5E3_9NEOP</name>
<evidence type="ECO:0000313" key="1">
    <source>
        <dbReference type="EMBL" id="CAH2074379.1"/>
    </source>
</evidence>
<proteinExistence type="predicted"/>
<evidence type="ECO:0000313" key="2">
    <source>
        <dbReference type="Proteomes" id="UP000837857"/>
    </source>
</evidence>
<keyword evidence="2" id="KW-1185">Reference proteome</keyword>
<accession>A0ABN8J5E3</accession>